<feature type="region of interest" description="Disordered" evidence="1">
    <location>
        <begin position="1"/>
        <end position="41"/>
    </location>
</feature>
<dbReference type="SUPFAM" id="SSF101447">
    <property type="entry name" value="Formin homology 2 domain (FH2 domain)"/>
    <property type="match status" value="1"/>
</dbReference>
<evidence type="ECO:0000313" key="3">
    <source>
        <dbReference type="Proteomes" id="UP000663868"/>
    </source>
</evidence>
<sequence>PPPPPPLPPMMPGDLPPPPPPFPPRNIGPLQPTMYNGNLDGDSSLSKASLINKPVKTIHLHWREVSTNTLSNTSVSNDSLWASLNKVKLDTEKLATLFELKHTDVKIKVLNTKAKKGEFIL</sequence>
<organism evidence="2 3">
    <name type="scientific">Adineta steineri</name>
    <dbReference type="NCBI Taxonomy" id="433720"/>
    <lineage>
        <taxon>Eukaryota</taxon>
        <taxon>Metazoa</taxon>
        <taxon>Spiralia</taxon>
        <taxon>Gnathifera</taxon>
        <taxon>Rotifera</taxon>
        <taxon>Eurotatoria</taxon>
        <taxon>Bdelloidea</taxon>
        <taxon>Adinetida</taxon>
        <taxon>Adinetidae</taxon>
        <taxon>Adineta</taxon>
    </lineage>
</organism>
<name>A0A820M312_9BILA</name>
<proteinExistence type="predicted"/>
<dbReference type="GO" id="GO:0051015">
    <property type="term" value="F:actin filament binding"/>
    <property type="evidence" value="ECO:0007669"/>
    <property type="project" value="TreeGrafter"/>
</dbReference>
<evidence type="ECO:0008006" key="4">
    <source>
        <dbReference type="Google" id="ProtNLM"/>
    </source>
</evidence>
<dbReference type="EMBL" id="CAJOBB010020261">
    <property type="protein sequence ID" value="CAF4366128.1"/>
    <property type="molecule type" value="Genomic_DNA"/>
</dbReference>
<dbReference type="GO" id="GO:0005737">
    <property type="term" value="C:cytoplasm"/>
    <property type="evidence" value="ECO:0007669"/>
    <property type="project" value="TreeGrafter"/>
</dbReference>
<evidence type="ECO:0000256" key="1">
    <source>
        <dbReference type="SAM" id="MobiDB-lite"/>
    </source>
</evidence>
<protein>
    <recommendedName>
        <fullName evidence="4">FH2 domain-containing protein</fullName>
    </recommendedName>
</protein>
<gene>
    <name evidence="2" type="ORF">KXQ929_LOCUS49095</name>
</gene>
<accession>A0A820M312</accession>
<comment type="caution">
    <text evidence="2">The sequence shown here is derived from an EMBL/GenBank/DDBJ whole genome shotgun (WGS) entry which is preliminary data.</text>
</comment>
<dbReference type="GO" id="GO:0030866">
    <property type="term" value="P:cortical actin cytoskeleton organization"/>
    <property type="evidence" value="ECO:0007669"/>
    <property type="project" value="TreeGrafter"/>
</dbReference>
<dbReference type="GO" id="GO:0005856">
    <property type="term" value="C:cytoskeleton"/>
    <property type="evidence" value="ECO:0007669"/>
    <property type="project" value="TreeGrafter"/>
</dbReference>
<evidence type="ECO:0000313" key="2">
    <source>
        <dbReference type="EMBL" id="CAF4366128.1"/>
    </source>
</evidence>
<feature type="compositionally biased region" description="Pro residues" evidence="1">
    <location>
        <begin position="1"/>
        <end position="26"/>
    </location>
</feature>
<dbReference type="AlphaFoldDB" id="A0A820M312"/>
<dbReference type="Proteomes" id="UP000663868">
    <property type="component" value="Unassembled WGS sequence"/>
</dbReference>
<feature type="non-terminal residue" evidence="2">
    <location>
        <position position="1"/>
    </location>
</feature>
<dbReference type="PANTHER" id="PTHR45920">
    <property type="entry name" value="FORMIN HOMOLOGY 2 DOMAIN CONTAINING, ISOFORM I"/>
    <property type="match status" value="1"/>
</dbReference>
<reference evidence="2" key="1">
    <citation type="submission" date="2021-02" db="EMBL/GenBank/DDBJ databases">
        <authorList>
            <person name="Nowell W R."/>
        </authorList>
    </citation>
    <scope>NUCLEOTIDE SEQUENCE</scope>
</reference>
<dbReference type="PANTHER" id="PTHR45920:SF4">
    <property type="entry name" value="FORMIN HOMOLOGY 2 DOMAIN CONTAINING, ISOFORM I"/>
    <property type="match status" value="1"/>
</dbReference>